<dbReference type="AlphaFoldDB" id="A0A150S7B0"/>
<reference evidence="2 3" key="1">
    <citation type="submission" date="2014-02" db="EMBL/GenBank/DDBJ databases">
        <title>The small core and large imbalanced accessory genome model reveals a collaborative survival strategy of Sorangium cellulosum strains in nature.</title>
        <authorList>
            <person name="Han K."/>
            <person name="Peng R."/>
            <person name="Blom J."/>
            <person name="Li Y.-Z."/>
        </authorList>
    </citation>
    <scope>NUCLEOTIDE SEQUENCE [LARGE SCALE GENOMIC DNA]</scope>
    <source>
        <strain evidence="2 3">So0011-07</strain>
    </source>
</reference>
<organism evidence="2 3">
    <name type="scientific">Sorangium cellulosum</name>
    <name type="common">Polyangium cellulosum</name>
    <dbReference type="NCBI Taxonomy" id="56"/>
    <lineage>
        <taxon>Bacteria</taxon>
        <taxon>Pseudomonadati</taxon>
        <taxon>Myxococcota</taxon>
        <taxon>Polyangia</taxon>
        <taxon>Polyangiales</taxon>
        <taxon>Polyangiaceae</taxon>
        <taxon>Sorangium</taxon>
    </lineage>
</organism>
<sequence length="104" mass="10965">MLASKVRADVVVLASCSSASTRHEEMWGSLAAAFLANGSGAVIATLGSVDDADARAVVTSLYRNGVTDDPVRALAAAQREMARSVPPRRWASFVAYSVAAPWRE</sequence>
<dbReference type="Pfam" id="PF12770">
    <property type="entry name" value="CHAT"/>
    <property type="match status" value="1"/>
</dbReference>
<accession>A0A150S7B0</accession>
<evidence type="ECO:0000259" key="1">
    <source>
        <dbReference type="Pfam" id="PF12770"/>
    </source>
</evidence>
<name>A0A150S7B0_SORCE</name>
<dbReference type="EMBL" id="JEMB01001358">
    <property type="protein sequence ID" value="KYF88287.1"/>
    <property type="molecule type" value="Genomic_DNA"/>
</dbReference>
<gene>
    <name evidence="2" type="ORF">BE17_26085</name>
</gene>
<dbReference type="Proteomes" id="UP000075635">
    <property type="component" value="Unassembled WGS sequence"/>
</dbReference>
<protein>
    <recommendedName>
        <fullName evidence="1">CHAT domain-containing protein</fullName>
    </recommendedName>
</protein>
<comment type="caution">
    <text evidence="2">The sequence shown here is derived from an EMBL/GenBank/DDBJ whole genome shotgun (WGS) entry which is preliminary data.</text>
</comment>
<feature type="domain" description="CHAT" evidence="1">
    <location>
        <begin position="5"/>
        <end position="96"/>
    </location>
</feature>
<dbReference type="InterPro" id="IPR024983">
    <property type="entry name" value="CHAT_dom"/>
</dbReference>
<proteinExistence type="predicted"/>
<evidence type="ECO:0000313" key="2">
    <source>
        <dbReference type="EMBL" id="KYF88287.1"/>
    </source>
</evidence>
<evidence type="ECO:0000313" key="3">
    <source>
        <dbReference type="Proteomes" id="UP000075635"/>
    </source>
</evidence>